<comment type="similarity">
    <text evidence="3">Belongs to the TO family.</text>
</comment>
<organism evidence="4">
    <name type="scientific">Homalodisca liturata</name>
    <dbReference type="NCBI Taxonomy" id="320908"/>
    <lineage>
        <taxon>Eukaryota</taxon>
        <taxon>Metazoa</taxon>
        <taxon>Ecdysozoa</taxon>
        <taxon>Arthropoda</taxon>
        <taxon>Hexapoda</taxon>
        <taxon>Insecta</taxon>
        <taxon>Pterygota</taxon>
        <taxon>Neoptera</taxon>
        <taxon>Paraneoptera</taxon>
        <taxon>Hemiptera</taxon>
        <taxon>Auchenorrhyncha</taxon>
        <taxon>Membracoidea</taxon>
        <taxon>Cicadellidae</taxon>
        <taxon>Cicadellinae</taxon>
        <taxon>Proconiini</taxon>
        <taxon>Homalodisca</taxon>
    </lineage>
</organism>
<evidence type="ECO:0000313" key="4">
    <source>
        <dbReference type="EMBL" id="JAS73820.1"/>
    </source>
</evidence>
<evidence type="ECO:0000256" key="1">
    <source>
        <dbReference type="ARBA" id="ARBA00022729"/>
    </source>
</evidence>
<gene>
    <name evidence="4" type="ORF">g.16822</name>
</gene>
<keyword evidence="2" id="KW-0090">Biological rhythms</keyword>
<accession>A0A1B6HGJ8</accession>
<evidence type="ECO:0000256" key="3">
    <source>
        <dbReference type="ARBA" id="ARBA00060902"/>
    </source>
</evidence>
<dbReference type="InterPro" id="IPR010562">
    <property type="entry name" value="Haemolymph_juvenile_hormone-bd"/>
</dbReference>
<dbReference type="InterPro" id="IPR038606">
    <property type="entry name" value="To_sf"/>
</dbReference>
<dbReference type="Gene3D" id="3.15.10.30">
    <property type="entry name" value="Haemolymph juvenile hormone binding protein"/>
    <property type="match status" value="1"/>
</dbReference>
<dbReference type="Pfam" id="PF06585">
    <property type="entry name" value="JHBP"/>
    <property type="match status" value="1"/>
</dbReference>
<dbReference type="PANTHER" id="PTHR11008:SF32">
    <property type="entry name" value="CIRCADIAN CLOCK-CONTROLLED PROTEIN DAYWAKE-RELATED"/>
    <property type="match status" value="1"/>
</dbReference>
<dbReference type="FunFam" id="3.15.10.30:FF:000001">
    <property type="entry name" value="Takeout-like protein 1"/>
    <property type="match status" value="1"/>
</dbReference>
<reference evidence="4" key="1">
    <citation type="submission" date="2015-11" db="EMBL/GenBank/DDBJ databases">
        <title>De novo transcriptome assembly of four potential Pierce s Disease insect vectors from Arizona vineyards.</title>
        <authorList>
            <person name="Tassone E.E."/>
        </authorList>
    </citation>
    <scope>NUCLEOTIDE SEQUENCE</scope>
</reference>
<dbReference type="EMBL" id="GECU01033886">
    <property type="protein sequence ID" value="JAS73820.1"/>
    <property type="molecule type" value="Transcribed_RNA"/>
</dbReference>
<dbReference type="AlphaFoldDB" id="A0A1B6HGJ8"/>
<dbReference type="SMART" id="SM00700">
    <property type="entry name" value="JHBP"/>
    <property type="match status" value="1"/>
</dbReference>
<evidence type="ECO:0008006" key="5">
    <source>
        <dbReference type="Google" id="ProtNLM"/>
    </source>
</evidence>
<sequence length="230" mass="25904">SLARPADEKSNGCNVKQDTFTSCFMDAGNHLFKMLSKGDKKMGLPVLDPLEVKKMKVFDNGDRMHLKLMDATHSGLGASVINKAQADPEHFKFMLNMTIPKYNIKGTYDMNAKIAMLPVMGTGVADITLEDLTVIWDVKGKPVTKKGTQFMEITDFKVDIVPKVMKMKLDNLFNGNQELGTTMNTFLNENWEDVYKQLKPSIERSFSQLMSTLGSKMLEKIPYNKMFPGM</sequence>
<protein>
    <recommendedName>
        <fullName evidence="5">Lipid-binding serum glycoprotein C-terminal domain-containing protein</fullName>
    </recommendedName>
</protein>
<proteinExistence type="inferred from homology"/>
<dbReference type="GO" id="GO:0007623">
    <property type="term" value="P:circadian rhythm"/>
    <property type="evidence" value="ECO:0007669"/>
    <property type="project" value="UniProtKB-ARBA"/>
</dbReference>
<dbReference type="GO" id="GO:0005615">
    <property type="term" value="C:extracellular space"/>
    <property type="evidence" value="ECO:0007669"/>
    <property type="project" value="TreeGrafter"/>
</dbReference>
<dbReference type="PANTHER" id="PTHR11008">
    <property type="entry name" value="PROTEIN TAKEOUT-LIKE PROTEIN"/>
    <property type="match status" value="1"/>
</dbReference>
<evidence type="ECO:0000256" key="2">
    <source>
        <dbReference type="ARBA" id="ARBA00023108"/>
    </source>
</evidence>
<keyword evidence="1" id="KW-0732">Signal</keyword>
<feature type="non-terminal residue" evidence="4">
    <location>
        <position position="1"/>
    </location>
</feature>
<name>A0A1B6HGJ8_9HEMI</name>